<evidence type="ECO:0000256" key="6">
    <source>
        <dbReference type="ARBA" id="ARBA00022842"/>
    </source>
</evidence>
<dbReference type="Pfam" id="PF03828">
    <property type="entry name" value="PAP_assoc"/>
    <property type="match status" value="1"/>
</dbReference>
<proteinExistence type="inferred from homology"/>
<dbReference type="Gene3D" id="1.10.1410.10">
    <property type="match status" value="1"/>
</dbReference>
<dbReference type="Pfam" id="PF01909">
    <property type="entry name" value="NTP_transf_2"/>
    <property type="match status" value="1"/>
</dbReference>
<dbReference type="SUPFAM" id="SSF81301">
    <property type="entry name" value="Nucleotidyltransferase"/>
    <property type="match status" value="1"/>
</dbReference>
<evidence type="ECO:0000313" key="10">
    <source>
        <dbReference type="Proteomes" id="UP000187455"/>
    </source>
</evidence>
<name>A0A1R0H8R2_9FUNG</name>
<accession>A0A1R0H8R2</accession>
<comment type="cofactor">
    <cofactor evidence="2">
        <name>Mg(2+)</name>
        <dbReference type="ChEBI" id="CHEBI:18420"/>
    </cofactor>
</comment>
<keyword evidence="5" id="KW-0479">Metal-binding</keyword>
<evidence type="ECO:0000256" key="3">
    <source>
        <dbReference type="ARBA" id="ARBA00008593"/>
    </source>
</evidence>
<keyword evidence="4" id="KW-0808">Transferase</keyword>
<evidence type="ECO:0000313" key="9">
    <source>
        <dbReference type="EMBL" id="OLY85555.1"/>
    </source>
</evidence>
<dbReference type="GO" id="GO:0031123">
    <property type="term" value="P:RNA 3'-end processing"/>
    <property type="evidence" value="ECO:0007669"/>
    <property type="project" value="TreeGrafter"/>
</dbReference>
<gene>
    <name evidence="9" type="ORF">AYI68_g248</name>
</gene>
<keyword evidence="6" id="KW-0460">Magnesium</keyword>
<dbReference type="InterPro" id="IPR043519">
    <property type="entry name" value="NT_sf"/>
</dbReference>
<protein>
    <submittedName>
        <fullName evidence="9">Poly(A) RNA polymerase cid11</fullName>
    </submittedName>
</protein>
<feature type="domain" description="PAP-associated" evidence="8">
    <location>
        <begin position="483"/>
        <end position="553"/>
    </location>
</feature>
<dbReference type="STRING" id="133383.A0A1R0H8R2"/>
<dbReference type="OrthoDB" id="407432at2759"/>
<dbReference type="GO" id="GO:0016779">
    <property type="term" value="F:nucleotidyltransferase activity"/>
    <property type="evidence" value="ECO:0007669"/>
    <property type="project" value="InterPro"/>
</dbReference>
<feature type="domain" description="Polymerase nucleotidyl transferase" evidence="7">
    <location>
        <begin position="306"/>
        <end position="360"/>
    </location>
</feature>
<dbReference type="InterPro" id="IPR002934">
    <property type="entry name" value="Polymerase_NTP_transf_dom"/>
</dbReference>
<dbReference type="AlphaFoldDB" id="A0A1R0H8R2"/>
<evidence type="ECO:0000256" key="2">
    <source>
        <dbReference type="ARBA" id="ARBA00001946"/>
    </source>
</evidence>
<evidence type="ECO:0000259" key="8">
    <source>
        <dbReference type="Pfam" id="PF03828"/>
    </source>
</evidence>
<evidence type="ECO:0000256" key="1">
    <source>
        <dbReference type="ARBA" id="ARBA00001936"/>
    </source>
</evidence>
<comment type="similarity">
    <text evidence="3">Belongs to the DNA polymerase type-B-like family.</text>
</comment>
<reference evidence="9 10" key="1">
    <citation type="journal article" date="2016" name="Mol. Biol. Evol.">
        <title>Genome-Wide Survey of Gut Fungi (Harpellales) Reveals the First Horizontally Transferred Ubiquitin Gene from a Mosquito Host.</title>
        <authorList>
            <person name="Wang Y."/>
            <person name="White M.M."/>
            <person name="Kvist S."/>
            <person name="Moncalvo J.M."/>
        </authorList>
    </citation>
    <scope>NUCLEOTIDE SEQUENCE [LARGE SCALE GENOMIC DNA]</scope>
    <source>
        <strain evidence="9 10">ALG-7-W6</strain>
    </source>
</reference>
<dbReference type="GO" id="GO:0046872">
    <property type="term" value="F:metal ion binding"/>
    <property type="evidence" value="ECO:0007669"/>
    <property type="project" value="UniProtKB-KW"/>
</dbReference>
<evidence type="ECO:0000256" key="4">
    <source>
        <dbReference type="ARBA" id="ARBA00022679"/>
    </source>
</evidence>
<dbReference type="EMBL" id="LSSL01000073">
    <property type="protein sequence ID" value="OLY85555.1"/>
    <property type="molecule type" value="Genomic_DNA"/>
</dbReference>
<keyword evidence="10" id="KW-1185">Reference proteome</keyword>
<organism evidence="9 10">
    <name type="scientific">Smittium mucronatum</name>
    <dbReference type="NCBI Taxonomy" id="133383"/>
    <lineage>
        <taxon>Eukaryota</taxon>
        <taxon>Fungi</taxon>
        <taxon>Fungi incertae sedis</taxon>
        <taxon>Zoopagomycota</taxon>
        <taxon>Kickxellomycotina</taxon>
        <taxon>Harpellomycetes</taxon>
        <taxon>Harpellales</taxon>
        <taxon>Legeriomycetaceae</taxon>
        <taxon>Smittium</taxon>
    </lineage>
</organism>
<dbReference type="InterPro" id="IPR002058">
    <property type="entry name" value="PAP_assoc"/>
</dbReference>
<dbReference type="PANTHER" id="PTHR12271">
    <property type="entry name" value="POLY A POLYMERASE CID PAP -RELATED"/>
    <property type="match status" value="1"/>
</dbReference>
<dbReference type="PANTHER" id="PTHR12271:SF40">
    <property type="entry name" value="POLY(A) RNA POLYMERASE GLD2"/>
    <property type="match status" value="1"/>
</dbReference>
<comment type="cofactor">
    <cofactor evidence="1">
        <name>Mn(2+)</name>
        <dbReference type="ChEBI" id="CHEBI:29035"/>
    </cofactor>
</comment>
<evidence type="ECO:0000259" key="7">
    <source>
        <dbReference type="Pfam" id="PF01909"/>
    </source>
</evidence>
<comment type="caution">
    <text evidence="9">The sequence shown here is derived from an EMBL/GenBank/DDBJ whole genome shotgun (WGS) entry which is preliminary data.</text>
</comment>
<sequence length="629" mass="73070">MIRRFIDVKKLRFGLKTFNMEQIMDINTIPPDSTPMDIQLKYEFKVIRRDSSPLTKHSSILSYKTSLDPSTIKELIAERNKSRLRDSINISETAKIVTDAFDFLYAKYDKKRYTENDFIEVNDDTLALKNGCLTMFRLKLQDSPKKSIRSLEPKIKFLPLAIMGEYISANYPELAKKSIKLTNLIEVTSNETGLKTVNSIEFTNKKYSFVSKFISKNNFDTVKRITNSKNTNITDYEFTDKKLSENQENVIISQESNHFHLDQKHEDNPLDIEIYRHLKKVERESKFIINLPEVFQRLEHAASVVVSDKKKISAVPIGSFSLGLMTINSDIDVSVVYDSYLDSKHPLEKKSFIQNYLSSIRNSSTANIIQENQPYRKDNRLSLYNPDELFCGVNNEEFLIPSRVLVRKIRDLISDNQHIDTLKYTDDFTTGPLNSAEAAKLKKKAHVCKCENCGKSIDVKDKYQRDWYFYHTENYIKSENTESISELIIGFFKYYGYEHDYVSDVVSVRLGSAKIKRNIFPKLDRATVGNYLREVKKWKHILRLLAIEDPMDRETNLGRNINPWSVDGIRAEMRRAYYILSNGHGIQKVVAKYNSKELNNLDYWKSQYEFSMNTVNKSNSSDNEIAEAE</sequence>
<dbReference type="Proteomes" id="UP000187455">
    <property type="component" value="Unassembled WGS sequence"/>
</dbReference>
<dbReference type="SUPFAM" id="SSF81631">
    <property type="entry name" value="PAP/OAS1 substrate-binding domain"/>
    <property type="match status" value="1"/>
</dbReference>
<evidence type="ECO:0000256" key="5">
    <source>
        <dbReference type="ARBA" id="ARBA00022723"/>
    </source>
</evidence>